<dbReference type="Pfam" id="PF01288">
    <property type="entry name" value="HPPK"/>
    <property type="match status" value="1"/>
</dbReference>
<evidence type="ECO:0000256" key="3">
    <source>
        <dbReference type="ARBA" id="ARBA00013253"/>
    </source>
</evidence>
<proteinExistence type="inferred from homology"/>
<keyword evidence="5" id="KW-0808">Transferase</keyword>
<dbReference type="EC" id="2.7.6.3" evidence="3"/>
<evidence type="ECO:0000256" key="1">
    <source>
        <dbReference type="ARBA" id="ARBA00005051"/>
    </source>
</evidence>
<keyword evidence="6" id="KW-0547">Nucleotide-binding</keyword>
<dbReference type="Proteomes" id="UP000015523">
    <property type="component" value="Unassembled WGS sequence"/>
</dbReference>
<sequence>MGSNRALSARLSPARLVEAAAGEIAAHGRVLARSPLVVTDPVGPSLRRYVNAALVLESLLPPQAMLAALQRIESALGRRRQRRWGARTVDIDIILWSGGLWQGKALTIPHPAFRGRDFVLTPLAAVAPAWRDPLTGRSVRHLRHRLRKPRPKSRQGG</sequence>
<dbReference type="UniPathway" id="UPA00077">
    <property type="reaction ID" value="UER00155"/>
</dbReference>
<reference evidence="14 15" key="1">
    <citation type="journal article" date="2013" name="Genome Announc.">
        <title>Draft Genome Sequence of Sphingobium ummariense Strain RL-3, a Hexachlorocyclohexane-Degrading Bacterium.</title>
        <authorList>
            <person name="Kohli P."/>
            <person name="Dua A."/>
            <person name="Sangwan N."/>
            <person name="Oldach P."/>
            <person name="Khurana J.P."/>
            <person name="Lal R."/>
        </authorList>
    </citation>
    <scope>NUCLEOTIDE SEQUENCE [LARGE SCALE GENOMIC DNA]</scope>
    <source>
        <strain evidence="14 15">RL-3</strain>
    </source>
</reference>
<dbReference type="InterPro" id="IPR035907">
    <property type="entry name" value="Hppk_sf"/>
</dbReference>
<dbReference type="GO" id="GO:0046654">
    <property type="term" value="P:tetrahydrofolate biosynthetic process"/>
    <property type="evidence" value="ECO:0007669"/>
    <property type="project" value="UniProtKB-UniPathway"/>
</dbReference>
<dbReference type="PANTHER" id="PTHR43071">
    <property type="entry name" value="2-AMINO-4-HYDROXY-6-HYDROXYMETHYLDIHYDROPTERIDINE PYROPHOSPHOKINASE"/>
    <property type="match status" value="1"/>
</dbReference>
<dbReference type="InterPro" id="IPR000550">
    <property type="entry name" value="Hppk"/>
</dbReference>
<accession>T0J2R1</accession>
<name>T0J2R1_9SPHN</name>
<evidence type="ECO:0000256" key="9">
    <source>
        <dbReference type="ARBA" id="ARBA00022909"/>
    </source>
</evidence>
<evidence type="ECO:0000313" key="14">
    <source>
        <dbReference type="EMBL" id="EQB32246.1"/>
    </source>
</evidence>
<protein>
    <recommendedName>
        <fullName evidence="4">2-amino-4-hydroxy-6-hydroxymethyldihydropteridine pyrophosphokinase</fullName>
        <ecNumber evidence="3">2.7.6.3</ecNumber>
    </recommendedName>
    <alternativeName>
        <fullName evidence="11">6-hydroxymethyl-7,8-dihydropterin pyrophosphokinase</fullName>
    </alternativeName>
    <alternativeName>
        <fullName evidence="12">7,8-dihydro-6-hydroxymethylpterin-pyrophosphokinase</fullName>
    </alternativeName>
</protein>
<dbReference type="Gene3D" id="3.30.70.560">
    <property type="entry name" value="7,8-Dihydro-6-hydroxymethylpterin-pyrophosphokinase HPPK"/>
    <property type="match status" value="1"/>
</dbReference>
<evidence type="ECO:0000256" key="7">
    <source>
        <dbReference type="ARBA" id="ARBA00022777"/>
    </source>
</evidence>
<evidence type="ECO:0000256" key="4">
    <source>
        <dbReference type="ARBA" id="ARBA00016218"/>
    </source>
</evidence>
<dbReference type="PROSITE" id="PS00794">
    <property type="entry name" value="HPPK"/>
    <property type="match status" value="1"/>
</dbReference>
<feature type="domain" description="7,8-dihydro-6-hydroxymethylpterin-pyrophosphokinase" evidence="13">
    <location>
        <begin position="83"/>
        <end position="94"/>
    </location>
</feature>
<evidence type="ECO:0000256" key="12">
    <source>
        <dbReference type="ARBA" id="ARBA00033413"/>
    </source>
</evidence>
<dbReference type="GO" id="GO:0016301">
    <property type="term" value="F:kinase activity"/>
    <property type="evidence" value="ECO:0007669"/>
    <property type="project" value="UniProtKB-KW"/>
</dbReference>
<evidence type="ECO:0000256" key="8">
    <source>
        <dbReference type="ARBA" id="ARBA00022840"/>
    </source>
</evidence>
<evidence type="ECO:0000313" key="15">
    <source>
        <dbReference type="Proteomes" id="UP000015523"/>
    </source>
</evidence>
<dbReference type="AlphaFoldDB" id="T0J2R1"/>
<keyword evidence="9" id="KW-0289">Folate biosynthesis</keyword>
<dbReference type="NCBIfam" id="TIGR01498">
    <property type="entry name" value="folK"/>
    <property type="match status" value="1"/>
</dbReference>
<evidence type="ECO:0000256" key="5">
    <source>
        <dbReference type="ARBA" id="ARBA00022679"/>
    </source>
</evidence>
<keyword evidence="15" id="KW-1185">Reference proteome</keyword>
<keyword evidence="8" id="KW-0067">ATP-binding</keyword>
<dbReference type="SUPFAM" id="SSF55083">
    <property type="entry name" value="6-hydroxymethyl-7,8-dihydropterin pyrophosphokinase, HPPK"/>
    <property type="match status" value="1"/>
</dbReference>
<dbReference type="EMBL" id="AUWY01000074">
    <property type="protein sequence ID" value="EQB32246.1"/>
    <property type="molecule type" value="Genomic_DNA"/>
</dbReference>
<dbReference type="PANTHER" id="PTHR43071:SF1">
    <property type="entry name" value="2-AMINO-4-HYDROXY-6-HYDROXYMETHYLDIHYDROPTERIDINE PYROPHOSPHOKINASE"/>
    <property type="match status" value="1"/>
</dbReference>
<organism evidence="14 15">
    <name type="scientific">Sphingobium ummariense RL-3</name>
    <dbReference type="NCBI Taxonomy" id="1346791"/>
    <lineage>
        <taxon>Bacteria</taxon>
        <taxon>Pseudomonadati</taxon>
        <taxon>Pseudomonadota</taxon>
        <taxon>Alphaproteobacteria</taxon>
        <taxon>Sphingomonadales</taxon>
        <taxon>Sphingomonadaceae</taxon>
        <taxon>Sphingobium</taxon>
    </lineage>
</organism>
<comment type="function">
    <text evidence="10">Catalyzes the transfer of pyrophosphate from adenosine triphosphate (ATP) to 6-hydroxymethyl-7,8-dihydropterin, an enzymatic step in folate biosynthesis pathway.</text>
</comment>
<gene>
    <name evidence="14" type="ORF">M529_10610</name>
</gene>
<evidence type="ECO:0000256" key="11">
    <source>
        <dbReference type="ARBA" id="ARBA00029766"/>
    </source>
</evidence>
<comment type="similarity">
    <text evidence="2">Belongs to the HPPK family.</text>
</comment>
<dbReference type="GO" id="GO:0003848">
    <property type="term" value="F:2-amino-4-hydroxy-6-hydroxymethyldihydropteridine diphosphokinase activity"/>
    <property type="evidence" value="ECO:0007669"/>
    <property type="project" value="UniProtKB-EC"/>
</dbReference>
<dbReference type="STRING" id="1346791.M529_10610"/>
<dbReference type="eggNOG" id="COG0801">
    <property type="taxonomic scope" value="Bacteria"/>
</dbReference>
<comment type="caution">
    <text evidence="14">The sequence shown here is derived from an EMBL/GenBank/DDBJ whole genome shotgun (WGS) entry which is preliminary data.</text>
</comment>
<evidence type="ECO:0000259" key="13">
    <source>
        <dbReference type="PROSITE" id="PS00794"/>
    </source>
</evidence>
<dbReference type="CDD" id="cd00483">
    <property type="entry name" value="HPPK"/>
    <property type="match status" value="1"/>
</dbReference>
<comment type="pathway">
    <text evidence="1">Cofactor biosynthesis; tetrahydrofolate biosynthesis; 2-amino-4-hydroxy-6-hydroxymethyl-7,8-dihydropteridine diphosphate from 7,8-dihydroneopterin triphosphate: step 4/4.</text>
</comment>
<evidence type="ECO:0000256" key="6">
    <source>
        <dbReference type="ARBA" id="ARBA00022741"/>
    </source>
</evidence>
<dbReference type="GO" id="GO:0046656">
    <property type="term" value="P:folic acid biosynthetic process"/>
    <property type="evidence" value="ECO:0007669"/>
    <property type="project" value="UniProtKB-KW"/>
</dbReference>
<evidence type="ECO:0000256" key="10">
    <source>
        <dbReference type="ARBA" id="ARBA00029409"/>
    </source>
</evidence>
<keyword evidence="7" id="KW-0418">Kinase</keyword>
<dbReference type="GO" id="GO:0005524">
    <property type="term" value="F:ATP binding"/>
    <property type="evidence" value="ECO:0007669"/>
    <property type="project" value="UniProtKB-KW"/>
</dbReference>
<evidence type="ECO:0000256" key="2">
    <source>
        <dbReference type="ARBA" id="ARBA00005810"/>
    </source>
</evidence>
<dbReference type="PATRIC" id="fig|1346791.3.peg.2042"/>